<dbReference type="SMART" id="SM01234">
    <property type="entry name" value="Haemolytic"/>
    <property type="match status" value="1"/>
</dbReference>
<dbReference type="eggNOG" id="ENOG502S1FR">
    <property type="taxonomic scope" value="Eukaryota"/>
</dbReference>
<organism evidence="1 2">
    <name type="scientific">Ectocarpus siliculosus</name>
    <name type="common">Brown alga</name>
    <name type="synonym">Conferva siliculosa</name>
    <dbReference type="NCBI Taxonomy" id="2880"/>
    <lineage>
        <taxon>Eukaryota</taxon>
        <taxon>Sar</taxon>
        <taxon>Stramenopiles</taxon>
        <taxon>Ochrophyta</taxon>
        <taxon>PX clade</taxon>
        <taxon>Phaeophyceae</taxon>
        <taxon>Ectocarpales</taxon>
        <taxon>Ectocarpaceae</taxon>
        <taxon>Ectocarpus</taxon>
    </lineage>
</organism>
<dbReference type="PANTHER" id="PTHR33383:SF1">
    <property type="entry name" value="MEMBRANE PROTEIN INSERTION EFFICIENCY FACTOR-RELATED"/>
    <property type="match status" value="1"/>
</dbReference>
<proteinExistence type="inferred from homology"/>
<dbReference type="PANTHER" id="PTHR33383">
    <property type="entry name" value="MEMBRANE PROTEIN INSERTION EFFICIENCY FACTOR-RELATED"/>
    <property type="match status" value="1"/>
</dbReference>
<gene>
    <name evidence="1" type="ORF">Esi_0141_0036</name>
</gene>
<dbReference type="InParanoid" id="D8LF53"/>
<dbReference type="STRING" id="2880.D8LF53"/>
<dbReference type="NCBIfam" id="TIGR00278">
    <property type="entry name" value="membrane protein insertion efficiency factor YidD"/>
    <property type="match status" value="1"/>
</dbReference>
<evidence type="ECO:0008006" key="3">
    <source>
        <dbReference type="Google" id="ProtNLM"/>
    </source>
</evidence>
<evidence type="ECO:0000313" key="2">
    <source>
        <dbReference type="Proteomes" id="UP000002630"/>
    </source>
</evidence>
<dbReference type="AlphaFoldDB" id="D8LF53"/>
<name>D8LF53_ECTSI</name>
<dbReference type="HAMAP" id="MF_00386">
    <property type="entry name" value="UPF0161_YidD"/>
    <property type="match status" value="1"/>
</dbReference>
<sequence length="155" mass="16317">MNHCTPGGVAALARPFWPDRGQGSAQPRGSPPALWTLACAAGVVAVASARSAVSRLVLASDDGEQDGGGAAVNKVGAAMISFIKAYKKELSPLIPPACRFLPTCSVYGVQAIEKFGPTKGAVLTAWRLMRCNPFAGYGVDYPQWPPPGWFAGERW</sequence>
<dbReference type="EMBL" id="FN649741">
    <property type="protein sequence ID" value="CBN78651.1"/>
    <property type="molecule type" value="Genomic_DNA"/>
</dbReference>
<dbReference type="InterPro" id="IPR002696">
    <property type="entry name" value="Membr_insert_effic_factor_YidD"/>
</dbReference>
<protein>
    <recommendedName>
        <fullName evidence="3">Membrane protein insertion efficiency factor</fullName>
    </recommendedName>
</protein>
<dbReference type="Pfam" id="PF01809">
    <property type="entry name" value="YidD"/>
    <property type="match status" value="1"/>
</dbReference>
<keyword evidence="2" id="KW-1185">Reference proteome</keyword>
<dbReference type="EMBL" id="FN648007">
    <property type="protein sequence ID" value="CBN78651.1"/>
    <property type="molecule type" value="Genomic_DNA"/>
</dbReference>
<accession>D8LF53</accession>
<dbReference type="OrthoDB" id="1798at2759"/>
<reference evidence="1 2" key="1">
    <citation type="journal article" date="2010" name="Nature">
        <title>The Ectocarpus genome and the independent evolution of multicellularity in brown algae.</title>
        <authorList>
            <person name="Cock J.M."/>
            <person name="Sterck L."/>
            <person name="Rouze P."/>
            <person name="Scornet D."/>
            <person name="Allen A.E."/>
            <person name="Amoutzias G."/>
            <person name="Anthouard V."/>
            <person name="Artiguenave F."/>
            <person name="Aury J.M."/>
            <person name="Badger J.H."/>
            <person name="Beszteri B."/>
            <person name="Billiau K."/>
            <person name="Bonnet E."/>
            <person name="Bothwell J.H."/>
            <person name="Bowler C."/>
            <person name="Boyen C."/>
            <person name="Brownlee C."/>
            <person name="Carrano C.J."/>
            <person name="Charrier B."/>
            <person name="Cho G.Y."/>
            <person name="Coelho S.M."/>
            <person name="Collen J."/>
            <person name="Corre E."/>
            <person name="Da Silva C."/>
            <person name="Delage L."/>
            <person name="Delaroque N."/>
            <person name="Dittami S.M."/>
            <person name="Doulbeau S."/>
            <person name="Elias M."/>
            <person name="Farnham G."/>
            <person name="Gachon C.M."/>
            <person name="Gschloessl B."/>
            <person name="Heesch S."/>
            <person name="Jabbari K."/>
            <person name="Jubin C."/>
            <person name="Kawai H."/>
            <person name="Kimura K."/>
            <person name="Kloareg B."/>
            <person name="Kupper F.C."/>
            <person name="Lang D."/>
            <person name="Le Bail A."/>
            <person name="Leblanc C."/>
            <person name="Lerouge P."/>
            <person name="Lohr M."/>
            <person name="Lopez P.J."/>
            <person name="Martens C."/>
            <person name="Maumus F."/>
            <person name="Michel G."/>
            <person name="Miranda-Saavedra D."/>
            <person name="Morales J."/>
            <person name="Moreau H."/>
            <person name="Motomura T."/>
            <person name="Nagasato C."/>
            <person name="Napoli C.A."/>
            <person name="Nelson D.R."/>
            <person name="Nyvall-Collen P."/>
            <person name="Peters A.F."/>
            <person name="Pommier C."/>
            <person name="Potin P."/>
            <person name="Poulain J."/>
            <person name="Quesneville H."/>
            <person name="Read B."/>
            <person name="Rensing S.A."/>
            <person name="Ritter A."/>
            <person name="Rousvoal S."/>
            <person name="Samanta M."/>
            <person name="Samson G."/>
            <person name="Schroeder D.C."/>
            <person name="Segurens B."/>
            <person name="Strittmatter M."/>
            <person name="Tonon T."/>
            <person name="Tregear J.W."/>
            <person name="Valentin K."/>
            <person name="von Dassow P."/>
            <person name="Yamagishi T."/>
            <person name="Van de Peer Y."/>
            <person name="Wincker P."/>
        </authorList>
    </citation>
    <scope>NUCLEOTIDE SEQUENCE [LARGE SCALE GENOMIC DNA]</scope>
    <source>
        <strain evidence="2">Ec32 / CCAP1310/4</strain>
    </source>
</reference>
<evidence type="ECO:0000313" key="1">
    <source>
        <dbReference type="EMBL" id="CBN78651.1"/>
    </source>
</evidence>
<dbReference type="Proteomes" id="UP000002630">
    <property type="component" value="Linkage Group LG16"/>
</dbReference>